<organism evidence="1 2">
    <name type="scientific">Symbiodinium microadriaticum</name>
    <name type="common">Dinoflagellate</name>
    <name type="synonym">Zooxanthella microadriatica</name>
    <dbReference type="NCBI Taxonomy" id="2951"/>
    <lineage>
        <taxon>Eukaryota</taxon>
        <taxon>Sar</taxon>
        <taxon>Alveolata</taxon>
        <taxon>Dinophyceae</taxon>
        <taxon>Suessiales</taxon>
        <taxon>Symbiodiniaceae</taxon>
        <taxon>Symbiodinium</taxon>
    </lineage>
</organism>
<reference evidence="1 2" key="1">
    <citation type="submission" date="2016-02" db="EMBL/GenBank/DDBJ databases">
        <title>Genome analysis of coral dinoflagellate symbionts highlights evolutionary adaptations to a symbiotic lifestyle.</title>
        <authorList>
            <person name="Aranda M."/>
            <person name="Li Y."/>
            <person name="Liew Y.J."/>
            <person name="Baumgarten S."/>
            <person name="Simakov O."/>
            <person name="Wilson M."/>
            <person name="Piel J."/>
            <person name="Ashoor H."/>
            <person name="Bougouffa S."/>
            <person name="Bajic V.B."/>
            <person name="Ryu T."/>
            <person name="Ravasi T."/>
            <person name="Bayer T."/>
            <person name="Micklem G."/>
            <person name="Kim H."/>
            <person name="Bhak J."/>
            <person name="Lajeunesse T.C."/>
            <person name="Voolstra C.R."/>
        </authorList>
    </citation>
    <scope>NUCLEOTIDE SEQUENCE [LARGE SCALE GENOMIC DNA]</scope>
    <source>
        <strain evidence="1 2">CCMP2467</strain>
    </source>
</reference>
<evidence type="ECO:0000313" key="1">
    <source>
        <dbReference type="EMBL" id="OLQ03688.1"/>
    </source>
</evidence>
<keyword evidence="2" id="KW-1185">Reference proteome</keyword>
<dbReference type="EMBL" id="LSRX01000230">
    <property type="protein sequence ID" value="OLQ03688.1"/>
    <property type="molecule type" value="Genomic_DNA"/>
</dbReference>
<proteinExistence type="predicted"/>
<evidence type="ECO:0000313" key="2">
    <source>
        <dbReference type="Proteomes" id="UP000186817"/>
    </source>
</evidence>
<name>A0A1Q9E8D4_SYMMI</name>
<dbReference type="OrthoDB" id="10401291at2759"/>
<comment type="caution">
    <text evidence="1">The sequence shown here is derived from an EMBL/GenBank/DDBJ whole genome shotgun (WGS) entry which is preliminary data.</text>
</comment>
<protein>
    <submittedName>
        <fullName evidence="1">Uncharacterized protein</fullName>
    </submittedName>
</protein>
<sequence>MASSDPAGAWRFLSSWPRSGGIFSTFAGAVDALVEAQAIADREPDEAASSTIRRRRRRAEEELGRRALMLQQNVGQTLWRLRQEPVSEYSELGHTTVAISVLTSSADLTSLCGLLDASLQLVQDFGRFRAGWRILHIQAALKTILFFKA</sequence>
<accession>A0A1Q9E8D4</accession>
<dbReference type="AlphaFoldDB" id="A0A1Q9E8D4"/>
<dbReference type="Proteomes" id="UP000186817">
    <property type="component" value="Unassembled WGS sequence"/>
</dbReference>
<gene>
    <name evidence="1" type="ORF">AK812_SmicGene13360</name>
</gene>